<dbReference type="PANTHER" id="PTHR21666:SF270">
    <property type="entry name" value="MUREIN HYDROLASE ACTIVATOR ENVC"/>
    <property type="match status" value="1"/>
</dbReference>
<feature type="domain" description="M23ase beta-sheet core" evidence="2">
    <location>
        <begin position="60"/>
        <end position="159"/>
    </location>
</feature>
<name>A0A1H0E3J3_9FIRM</name>
<evidence type="ECO:0000313" key="4">
    <source>
        <dbReference type="Proteomes" id="UP000199182"/>
    </source>
</evidence>
<proteinExistence type="predicted"/>
<evidence type="ECO:0000259" key="2">
    <source>
        <dbReference type="Pfam" id="PF01551"/>
    </source>
</evidence>
<dbReference type="InterPro" id="IPR011055">
    <property type="entry name" value="Dup_hybrid_motif"/>
</dbReference>
<protein>
    <submittedName>
        <fullName evidence="3">Peptidase family M23</fullName>
    </submittedName>
</protein>
<reference evidence="3 4" key="1">
    <citation type="submission" date="2016-10" db="EMBL/GenBank/DDBJ databases">
        <authorList>
            <person name="de Groot N.N."/>
        </authorList>
    </citation>
    <scope>NUCLEOTIDE SEQUENCE [LARGE SCALE GENOMIC DNA]</scope>
    <source>
        <strain evidence="3 4">CGMCC 1.5012</strain>
    </source>
</reference>
<organism evidence="3 4">
    <name type="scientific">Acetanaerobacterium elongatum</name>
    <dbReference type="NCBI Taxonomy" id="258515"/>
    <lineage>
        <taxon>Bacteria</taxon>
        <taxon>Bacillati</taxon>
        <taxon>Bacillota</taxon>
        <taxon>Clostridia</taxon>
        <taxon>Eubacteriales</taxon>
        <taxon>Oscillospiraceae</taxon>
        <taxon>Acetanaerobacterium</taxon>
    </lineage>
</organism>
<dbReference type="Pfam" id="PF01551">
    <property type="entry name" value="Peptidase_M23"/>
    <property type="match status" value="1"/>
</dbReference>
<evidence type="ECO:0000256" key="1">
    <source>
        <dbReference type="SAM" id="Phobius"/>
    </source>
</evidence>
<evidence type="ECO:0000313" key="3">
    <source>
        <dbReference type="EMBL" id="SDN76955.1"/>
    </source>
</evidence>
<dbReference type="PANTHER" id="PTHR21666">
    <property type="entry name" value="PEPTIDASE-RELATED"/>
    <property type="match status" value="1"/>
</dbReference>
<dbReference type="CDD" id="cd12797">
    <property type="entry name" value="M23_peptidase"/>
    <property type="match status" value="1"/>
</dbReference>
<dbReference type="InterPro" id="IPR050570">
    <property type="entry name" value="Cell_wall_metabolism_enzyme"/>
</dbReference>
<dbReference type="EMBL" id="FNID01000031">
    <property type="protein sequence ID" value="SDN76955.1"/>
    <property type="molecule type" value="Genomic_DNA"/>
</dbReference>
<keyword evidence="1" id="KW-1133">Transmembrane helix</keyword>
<dbReference type="Proteomes" id="UP000199182">
    <property type="component" value="Unassembled WGS sequence"/>
</dbReference>
<dbReference type="AlphaFoldDB" id="A0A1H0E3J3"/>
<dbReference type="RefSeq" id="WP_162840411.1">
    <property type="nucleotide sequence ID" value="NZ_FNID01000031.1"/>
</dbReference>
<dbReference type="Gene3D" id="2.70.70.10">
    <property type="entry name" value="Glucose Permease (Domain IIA)"/>
    <property type="match status" value="1"/>
</dbReference>
<keyword evidence="1" id="KW-0812">Transmembrane</keyword>
<accession>A0A1H0E3J3</accession>
<dbReference type="SUPFAM" id="SSF51261">
    <property type="entry name" value="Duplicated hybrid motif"/>
    <property type="match status" value="1"/>
</dbReference>
<dbReference type="InterPro" id="IPR016047">
    <property type="entry name" value="M23ase_b-sheet_dom"/>
</dbReference>
<dbReference type="GO" id="GO:0004222">
    <property type="term" value="F:metalloendopeptidase activity"/>
    <property type="evidence" value="ECO:0007669"/>
    <property type="project" value="TreeGrafter"/>
</dbReference>
<keyword evidence="1" id="KW-0472">Membrane</keyword>
<gene>
    <name evidence="3" type="ORF">SAMN05192585_13145</name>
</gene>
<keyword evidence="4" id="KW-1185">Reference proteome</keyword>
<sequence length="167" mass="18473">MSRLINHKKNLLLLIIGFCIILFTVIVCITQFASKFTFPVDRNSLAASAELNFTDNYVIFPLKADTNVYAALDGTVSYVGSDETTKTYKIVIDHANGLQTVYSALDENRIKVSKGDNVKKGSTIATIAANVNEEKNLDMTIFNSCLKFDLLKDSKAINPSNALHIYN</sequence>
<feature type="transmembrane region" description="Helical" evidence="1">
    <location>
        <begin position="12"/>
        <end position="33"/>
    </location>
</feature>